<keyword evidence="3" id="KW-1185">Reference proteome</keyword>
<accession>A0ABT2Q8G2</accession>
<evidence type="ECO:0000313" key="3">
    <source>
        <dbReference type="Proteomes" id="UP001320972"/>
    </source>
</evidence>
<dbReference type="Proteomes" id="UP001320972">
    <property type="component" value="Unassembled WGS sequence"/>
</dbReference>
<dbReference type="EMBL" id="JAOPKB010000001">
    <property type="protein sequence ID" value="MCU4971224.1"/>
    <property type="molecule type" value="Genomic_DNA"/>
</dbReference>
<dbReference type="InterPro" id="IPR058294">
    <property type="entry name" value="DUF7988"/>
</dbReference>
<dbReference type="Pfam" id="PF25950">
    <property type="entry name" value="DUF7988"/>
    <property type="match status" value="1"/>
</dbReference>
<dbReference type="RefSeq" id="WP_338006695.1">
    <property type="nucleotide sequence ID" value="NZ_JAOPKB010000001.1"/>
</dbReference>
<gene>
    <name evidence="2" type="ORF">OB955_00535</name>
</gene>
<evidence type="ECO:0000259" key="1">
    <source>
        <dbReference type="Pfam" id="PF25950"/>
    </source>
</evidence>
<sequence>MEPVVRVARRRIQREHVTVCDGIDYCADQVVADWTSDRVTDREAVVEPLRDCLESSGILDRLPLVLSDAVDATGHELAATPVGAPPYVVVTSRGPVLRATIDPGRLVIRFDAFEVCSSSEFDSRFGSETGYRRLENGLCLSVSLK</sequence>
<proteinExistence type="predicted"/>
<feature type="domain" description="DUF7988" evidence="1">
    <location>
        <begin position="7"/>
        <end position="144"/>
    </location>
</feature>
<name>A0ABT2Q8G2_9EURY</name>
<reference evidence="2 3" key="1">
    <citation type="submission" date="2022-09" db="EMBL/GenBank/DDBJ databases">
        <title>Enrichment on poylsaccharides allowed isolation of novel metabolic and taxonomic groups of Haloarchaea.</title>
        <authorList>
            <person name="Sorokin D.Y."/>
            <person name="Elcheninov A.G."/>
            <person name="Khizhniak T.V."/>
            <person name="Kolganova T.V."/>
            <person name="Kublanov I.V."/>
        </authorList>
    </citation>
    <scope>NUCLEOTIDE SEQUENCE [LARGE SCALE GENOMIC DNA]</scope>
    <source>
        <strain evidence="2 3">AArc-m2/3/4</strain>
    </source>
</reference>
<protein>
    <recommendedName>
        <fullName evidence="1">DUF7988 domain-containing protein</fullName>
    </recommendedName>
</protein>
<evidence type="ECO:0000313" key="2">
    <source>
        <dbReference type="EMBL" id="MCU4971224.1"/>
    </source>
</evidence>
<organism evidence="2 3">
    <name type="scientific">Natronoglomus mannanivorans</name>
    <dbReference type="NCBI Taxonomy" id="2979990"/>
    <lineage>
        <taxon>Archaea</taxon>
        <taxon>Methanobacteriati</taxon>
        <taxon>Methanobacteriota</taxon>
        <taxon>Stenosarchaea group</taxon>
        <taxon>Halobacteria</taxon>
        <taxon>Halobacteriales</taxon>
        <taxon>Natrialbaceae</taxon>
        <taxon>Natronoglomus</taxon>
    </lineage>
</organism>
<comment type="caution">
    <text evidence="2">The sequence shown here is derived from an EMBL/GenBank/DDBJ whole genome shotgun (WGS) entry which is preliminary data.</text>
</comment>